<organism evidence="2 3">
    <name type="scientific">Strongylocentrotus purpuratus</name>
    <name type="common">Purple sea urchin</name>
    <dbReference type="NCBI Taxonomy" id="7668"/>
    <lineage>
        <taxon>Eukaryota</taxon>
        <taxon>Metazoa</taxon>
        <taxon>Echinodermata</taxon>
        <taxon>Eleutherozoa</taxon>
        <taxon>Echinozoa</taxon>
        <taxon>Echinoidea</taxon>
        <taxon>Euechinoidea</taxon>
        <taxon>Echinacea</taxon>
        <taxon>Camarodonta</taxon>
        <taxon>Echinidea</taxon>
        <taxon>Strongylocentrotidae</taxon>
        <taxon>Strongylocentrotus</taxon>
    </lineage>
</organism>
<dbReference type="InterPro" id="IPR008979">
    <property type="entry name" value="Galactose-bd-like_sf"/>
</dbReference>
<evidence type="ECO:0000313" key="3">
    <source>
        <dbReference type="Proteomes" id="UP000007110"/>
    </source>
</evidence>
<dbReference type="SUPFAM" id="SSF49785">
    <property type="entry name" value="Galactose-binding domain-like"/>
    <property type="match status" value="6"/>
</dbReference>
<protein>
    <recommendedName>
        <fullName evidence="1">F5/8 type C domain-containing protein</fullName>
    </recommendedName>
</protein>
<keyword evidence="3" id="KW-1185">Reference proteome</keyword>
<dbReference type="RefSeq" id="XP_030842309.1">
    <property type="nucleotide sequence ID" value="XM_030986449.1"/>
</dbReference>
<dbReference type="Pfam" id="PF00754">
    <property type="entry name" value="F5_F8_type_C"/>
    <property type="match status" value="6"/>
</dbReference>
<dbReference type="PROSITE" id="PS50022">
    <property type="entry name" value="FA58C_3"/>
    <property type="match status" value="6"/>
</dbReference>
<feature type="domain" description="F5/8 type C" evidence="1">
    <location>
        <begin position="233"/>
        <end position="387"/>
    </location>
</feature>
<dbReference type="InParanoid" id="A0A7M7NVX5"/>
<dbReference type="PROSITE" id="PS01285">
    <property type="entry name" value="FA58C_1"/>
    <property type="match status" value="4"/>
</dbReference>
<dbReference type="SMART" id="SM00231">
    <property type="entry name" value="FA58C"/>
    <property type="match status" value="5"/>
</dbReference>
<dbReference type="OMA" id="QICEQEC"/>
<dbReference type="PANTHER" id="PTHR24543:SF325">
    <property type="entry name" value="F5_8 TYPE C DOMAIN-CONTAINING PROTEIN"/>
    <property type="match status" value="1"/>
</dbReference>
<reference evidence="2" key="2">
    <citation type="submission" date="2021-01" db="UniProtKB">
        <authorList>
            <consortium name="EnsemblMetazoa"/>
        </authorList>
    </citation>
    <scope>IDENTIFICATION</scope>
</reference>
<evidence type="ECO:0000259" key="1">
    <source>
        <dbReference type="PROSITE" id="PS50022"/>
    </source>
</evidence>
<dbReference type="EnsemblMetazoa" id="XM_030986449">
    <property type="protein sequence ID" value="XP_030842309"/>
    <property type="gene ID" value="LOC579461"/>
</dbReference>
<dbReference type="InterPro" id="IPR000421">
    <property type="entry name" value="FA58C"/>
</dbReference>
<dbReference type="AlphaFoldDB" id="A0A7M7NVX5"/>
<feature type="domain" description="F5/8 type C" evidence="1">
    <location>
        <begin position="1"/>
        <end position="69"/>
    </location>
</feature>
<evidence type="ECO:0000313" key="2">
    <source>
        <dbReference type="EnsemblMetazoa" id="XP_030842309"/>
    </source>
</evidence>
<dbReference type="CDD" id="cd00057">
    <property type="entry name" value="FA58C"/>
    <property type="match status" value="5"/>
</dbReference>
<dbReference type="PANTHER" id="PTHR24543">
    <property type="entry name" value="MULTICOPPER OXIDASE-RELATED"/>
    <property type="match status" value="1"/>
</dbReference>
<reference evidence="3" key="1">
    <citation type="submission" date="2015-02" db="EMBL/GenBank/DDBJ databases">
        <title>Genome sequencing for Strongylocentrotus purpuratus.</title>
        <authorList>
            <person name="Murali S."/>
            <person name="Liu Y."/>
            <person name="Vee V."/>
            <person name="English A."/>
            <person name="Wang M."/>
            <person name="Skinner E."/>
            <person name="Han Y."/>
            <person name="Muzny D.M."/>
            <person name="Worley K.C."/>
            <person name="Gibbs R.A."/>
        </authorList>
    </citation>
    <scope>NUCLEOTIDE SEQUENCE</scope>
</reference>
<feature type="domain" description="F5/8 type C" evidence="1">
    <location>
        <begin position="394"/>
        <end position="531"/>
    </location>
</feature>
<dbReference type="GeneID" id="579461"/>
<dbReference type="FunFam" id="2.60.120.260:FF:000016">
    <property type="entry name" value="Contactin-associated protein-like 4 isoform 1"/>
    <property type="match status" value="1"/>
</dbReference>
<feature type="domain" description="F5/8 type C" evidence="1">
    <location>
        <begin position="710"/>
        <end position="863"/>
    </location>
</feature>
<feature type="domain" description="F5/8 type C" evidence="1">
    <location>
        <begin position="77"/>
        <end position="225"/>
    </location>
</feature>
<sequence length="874" mass="99249">MTKAFVLVIAICPYGDRMGFLMQSSRHGNFDTSTPVANEFSPPFVARFVRLEPQTWHNYIALRLEFYIKGPVADAIDTARPLGMMDGQIPDVFISSSSCHSKYFCTRHARLNYPSASWLANRNDYEQWIKADLRAVYIVQGVITQGQPNFDQWVTSFTISHSLDGKIWTKVKDHCTSETKTFVGNHDSRTPIINFFDRDFKARLVRLEPKSWYGHISMRFEVMGKGPIAEHMFESMELGVEHRHARLYSMTASSCHDHRHCADHARLNQASWSAELRGAWMPKRDDRKQWVQVDLSHPYLITGIVTKGMQGTHKWVSSFLVSHSNNGRDYEPLRDKCCEEPEDFIANDDDSTQVTNTFHPPFTARYVRIYPVSWVERIALRFELLGVKLTNGEAMITRPLGLEDRRIADSQLSASSCWNTIQCANTARLFNEYQAWSPKKSDKNPWIQSFRLEAVLTQGRDNADNWITAFLVTYSLDGYSWTYSLGNDGQPQDRNSLVVNPFMPAFVARFVRIEPLSWHHHISLRFELFGAGPIPVIPNTLGLEDYRIADSELQASSCNNDRHCANHARLNFAGADEQGGTPSNSVTSSGKLPGAWIPRYNDHNQWVGVDLIEKYRVVGVITQGREDADQWVTSFAVSYSMDNEAWSFIGDCDREEKIYRGNHDRSTPIINLFETPLLARSVRVHPKRWTRHIALRLELLGNGPVAEVGIDANKLGMESGRIADTSIAASTCISDDAYCSESARLNREVGGWVPLINDFAQWIQVDLMAVYRVTGVITQGRSDAPHWVTRFTVWTSREGKGKWTPVTESTCGEVKEIKIFTGNCDQSTHFTNRFSPPILARYVLLAPVAWHAHIALRFELLGEGPFMLPDIAVH</sequence>
<proteinExistence type="predicted"/>
<name>A0A7M7NVX5_STRPU</name>
<accession>A0A7M7NVX5</accession>
<dbReference type="Proteomes" id="UP000007110">
    <property type="component" value="Unassembled WGS sequence"/>
</dbReference>
<dbReference type="Gene3D" id="2.60.120.260">
    <property type="entry name" value="Galactose-binding domain-like"/>
    <property type="match status" value="6"/>
</dbReference>
<dbReference type="KEGG" id="spu:579461"/>
<dbReference type="OrthoDB" id="2121828at2759"/>
<feature type="domain" description="F5/8 type C" evidence="1">
    <location>
        <begin position="536"/>
        <end position="702"/>
    </location>
</feature>